<protein>
    <recommendedName>
        <fullName evidence="3">Mor transcription activator domain-containing protein</fullName>
    </recommendedName>
</protein>
<gene>
    <name evidence="1" type="ORF">GO606_18765</name>
</gene>
<name>A0ABX1PQ25_9RHOO</name>
<evidence type="ECO:0000313" key="1">
    <source>
        <dbReference type="EMBL" id="NMG26715.1"/>
    </source>
</evidence>
<organism evidence="1 2">
    <name type="scientific">Aromatoleum anaerobium</name>
    <dbReference type="NCBI Taxonomy" id="182180"/>
    <lineage>
        <taxon>Bacteria</taxon>
        <taxon>Pseudomonadati</taxon>
        <taxon>Pseudomonadota</taxon>
        <taxon>Betaproteobacteria</taxon>
        <taxon>Rhodocyclales</taxon>
        <taxon>Rhodocyclaceae</taxon>
        <taxon>Aromatoleum</taxon>
    </lineage>
</organism>
<reference evidence="1" key="1">
    <citation type="submission" date="2019-12" db="EMBL/GenBank/DDBJ databases">
        <title>Comparative genomics gives insights into the taxonomy of the Azoarcus-Aromatoleum group and reveals separate origins of nif in the plant-associated Azoarcus and non-plant-associated Aromatoleum sub-groups.</title>
        <authorList>
            <person name="Lafos M."/>
            <person name="Maluk M."/>
            <person name="Batista M."/>
            <person name="Junghare M."/>
            <person name="Carmona M."/>
            <person name="Faoro H."/>
            <person name="Cruz L.M."/>
            <person name="Battistoni F."/>
            <person name="De Souza E."/>
            <person name="Pedrosa F."/>
            <person name="Chen W.-M."/>
            <person name="Poole P.S."/>
            <person name="Dixon R.A."/>
            <person name="James E.K."/>
        </authorList>
    </citation>
    <scope>NUCLEOTIDE SEQUENCE</scope>
    <source>
        <strain evidence="1">LuFRes1</strain>
    </source>
</reference>
<evidence type="ECO:0000313" key="2">
    <source>
        <dbReference type="Proteomes" id="UP000615989"/>
    </source>
</evidence>
<dbReference type="InterPro" id="IPR009057">
    <property type="entry name" value="Homeodomain-like_sf"/>
</dbReference>
<accession>A0ABX1PQ25</accession>
<keyword evidence="2" id="KW-1185">Reference proteome</keyword>
<sequence>MKLNGTLEDLGAVMGTEAAMRLVAVFGGGQLYVPMMADAEHPIALVVGRTPFRHLVATLRGETISVPAAGEFMRLRRVRQVVRLLADGVTVEELARRFDYTPRTIRNIRNEGARMRLIGRCLPHD</sequence>
<dbReference type="Proteomes" id="UP000615989">
    <property type="component" value="Unassembled WGS sequence"/>
</dbReference>
<dbReference type="SUPFAM" id="SSF46689">
    <property type="entry name" value="Homeodomain-like"/>
    <property type="match status" value="1"/>
</dbReference>
<evidence type="ECO:0008006" key="3">
    <source>
        <dbReference type="Google" id="ProtNLM"/>
    </source>
</evidence>
<dbReference type="RefSeq" id="WP_169120094.1">
    <property type="nucleotide sequence ID" value="NZ_WTVG02000040.1"/>
</dbReference>
<dbReference type="EMBL" id="WTVG01000086">
    <property type="protein sequence ID" value="NMG26715.1"/>
    <property type="molecule type" value="Genomic_DNA"/>
</dbReference>
<dbReference type="Pfam" id="PF13384">
    <property type="entry name" value="HTH_23"/>
    <property type="match status" value="1"/>
</dbReference>
<comment type="caution">
    <text evidence="1">The sequence shown here is derived from an EMBL/GenBank/DDBJ whole genome shotgun (WGS) entry which is preliminary data.</text>
</comment>
<proteinExistence type="predicted"/>